<proteinExistence type="predicted"/>
<dbReference type="Proteomes" id="UP001431186">
    <property type="component" value="Chromosome"/>
</dbReference>
<evidence type="ECO:0000256" key="1">
    <source>
        <dbReference type="SAM" id="MobiDB-lite"/>
    </source>
</evidence>
<gene>
    <name evidence="2" type="ORF">ATTO_01310</name>
</gene>
<dbReference type="AlphaFoldDB" id="A0AAU9D595"/>
<feature type="region of interest" description="Disordered" evidence="1">
    <location>
        <begin position="24"/>
        <end position="62"/>
    </location>
</feature>
<dbReference type="EMBL" id="AP025285">
    <property type="protein sequence ID" value="BDC90259.1"/>
    <property type="molecule type" value="Genomic_DNA"/>
</dbReference>
<keyword evidence="3" id="KW-1185">Reference proteome</keyword>
<evidence type="ECO:0000313" key="3">
    <source>
        <dbReference type="Proteomes" id="UP001431186"/>
    </source>
</evidence>
<protein>
    <submittedName>
        <fullName evidence="2">Uncharacterized protein</fullName>
    </submittedName>
</protein>
<sequence>MAVWDSQGMRSWVAALIGRGDEEGVQSGAAYGEGGSSYRQGDKVGRPRAKSSSSVRWQEKLC</sequence>
<evidence type="ECO:0000313" key="2">
    <source>
        <dbReference type="EMBL" id="BDC90259.1"/>
    </source>
</evidence>
<organism evidence="2 3">
    <name type="scientific">Leptogranulimonas caecicola</name>
    <dbReference type="NCBI Taxonomy" id="2894156"/>
    <lineage>
        <taxon>Bacteria</taxon>
        <taxon>Bacillati</taxon>
        <taxon>Actinomycetota</taxon>
        <taxon>Coriobacteriia</taxon>
        <taxon>Coriobacteriales</taxon>
        <taxon>Kribbibacteriaceae</taxon>
        <taxon>Leptogranulimonas</taxon>
    </lineage>
</organism>
<name>A0AAU9D595_9ACTN</name>
<reference evidence="2" key="1">
    <citation type="submission" date="2021-11" db="EMBL/GenBank/DDBJ databases">
        <title>Complete genome sequence of Atopobiaceae bacterium TOC12.</title>
        <authorList>
            <person name="Morinaga K."/>
            <person name="Kusada H."/>
            <person name="Tamaki H."/>
        </authorList>
    </citation>
    <scope>NUCLEOTIDE SEQUENCE</scope>
    <source>
        <strain evidence="2">TOC12</strain>
    </source>
</reference>
<dbReference type="KEGG" id="lcal:ATTO_01310"/>
<accession>A0AAU9D595</accession>